<dbReference type="AlphaFoldDB" id="A0A0G0UK65"/>
<dbReference type="InterPro" id="IPR029044">
    <property type="entry name" value="Nucleotide-diphossugar_trans"/>
</dbReference>
<dbReference type="EMBL" id="LCAK01000001">
    <property type="protein sequence ID" value="KKR89159.1"/>
    <property type="molecule type" value="Genomic_DNA"/>
</dbReference>
<dbReference type="InterPro" id="IPR050065">
    <property type="entry name" value="GlmU-like"/>
</dbReference>
<keyword evidence="2" id="KW-0548">Nucleotidyltransferase</keyword>
<comment type="caution">
    <text evidence="4">The sequence shown here is derived from an EMBL/GenBank/DDBJ whole genome shotgun (WGS) entry which is preliminary data.</text>
</comment>
<dbReference type="Gene3D" id="3.90.550.10">
    <property type="entry name" value="Spore Coat Polysaccharide Biosynthesis Protein SpsA, Chain A"/>
    <property type="match status" value="1"/>
</dbReference>
<dbReference type="PIRSF" id="PIRSF028162">
    <property type="entry name" value="BcbE_prd"/>
    <property type="match status" value="1"/>
</dbReference>
<gene>
    <name evidence="4" type="ORF">UU38_C0001G0061</name>
</gene>
<dbReference type="CDD" id="cd04183">
    <property type="entry name" value="GT2_BcE_like"/>
    <property type="match status" value="1"/>
</dbReference>
<dbReference type="InterPro" id="IPR005835">
    <property type="entry name" value="NTP_transferase_dom"/>
</dbReference>
<feature type="domain" description="Nucleotidyl transferase" evidence="3">
    <location>
        <begin position="17"/>
        <end position="207"/>
    </location>
</feature>
<evidence type="ECO:0000259" key="3">
    <source>
        <dbReference type="Pfam" id="PF00483"/>
    </source>
</evidence>
<evidence type="ECO:0000256" key="2">
    <source>
        <dbReference type="ARBA" id="ARBA00022695"/>
    </source>
</evidence>
<organism evidence="4 5">
    <name type="scientific">Candidatus Wolfebacteria bacterium GW2011_GWB1_41_12</name>
    <dbReference type="NCBI Taxonomy" id="1619006"/>
    <lineage>
        <taxon>Bacteria</taxon>
        <taxon>Candidatus Wolfeibacteriota</taxon>
    </lineage>
</organism>
<dbReference type="PANTHER" id="PTHR43584">
    <property type="entry name" value="NUCLEOTIDYL TRANSFERASE"/>
    <property type="match status" value="1"/>
</dbReference>
<dbReference type="PANTHER" id="PTHR43584:SF8">
    <property type="entry name" value="N-ACETYLMURAMATE ALPHA-1-PHOSPHATE URIDYLYLTRANSFERASE"/>
    <property type="match status" value="1"/>
</dbReference>
<evidence type="ECO:0000256" key="1">
    <source>
        <dbReference type="ARBA" id="ARBA00022679"/>
    </source>
</evidence>
<dbReference type="SUPFAM" id="SSF53448">
    <property type="entry name" value="Nucleotide-diphospho-sugar transferases"/>
    <property type="match status" value="1"/>
</dbReference>
<accession>A0A0G0UK65</accession>
<protein>
    <submittedName>
        <fullName evidence="4">Nucleotidyl transferase</fullName>
    </submittedName>
</protein>
<reference evidence="4 5" key="1">
    <citation type="journal article" date="2015" name="Nature">
        <title>rRNA introns, odd ribosomes, and small enigmatic genomes across a large radiation of phyla.</title>
        <authorList>
            <person name="Brown C.T."/>
            <person name="Hug L.A."/>
            <person name="Thomas B.C."/>
            <person name="Sharon I."/>
            <person name="Castelle C.J."/>
            <person name="Singh A."/>
            <person name="Wilkins M.J."/>
            <person name="Williams K.H."/>
            <person name="Banfield J.F."/>
        </authorList>
    </citation>
    <scope>NUCLEOTIDE SEQUENCE [LARGE SCALE GENOMIC DNA]</scope>
</reference>
<keyword evidence="1 4" id="KW-0808">Transferase</keyword>
<evidence type="ECO:0000313" key="4">
    <source>
        <dbReference type="EMBL" id="KKR89159.1"/>
    </source>
</evidence>
<dbReference type="PATRIC" id="fig|1619006.3.peg.64"/>
<dbReference type="Proteomes" id="UP000033918">
    <property type="component" value="Unassembled WGS sequence"/>
</dbReference>
<dbReference type="GO" id="GO:0016779">
    <property type="term" value="F:nucleotidyltransferase activity"/>
    <property type="evidence" value="ECO:0007669"/>
    <property type="project" value="UniProtKB-KW"/>
</dbReference>
<sequence>MENLNNAKKLNIVVPMAGKGSRFQEAGYTFPKPLIDINGKTMIEVVVNNLKPKVDYKFIFICQKEHYDKYDLYHILQNVSDNKFEIIQLNGVTEGAACTVLTAMQYINNDDDLLIANSDQFVEIDMNDFIRAGREEGKDGLIMTFKASHPKWSYARVDKNNKVIEVAEKKVISDKATVGVYYFKKGSDFVKAAQSMIEKNIRHNNEFYVCPVYNEMILGGKNIYIYDIDAEKMHGLGTPEDLNVFLKNLEDGKIRIK</sequence>
<dbReference type="Pfam" id="PF00483">
    <property type="entry name" value="NTP_transferase"/>
    <property type="match status" value="1"/>
</dbReference>
<evidence type="ECO:0000313" key="5">
    <source>
        <dbReference type="Proteomes" id="UP000033918"/>
    </source>
</evidence>
<dbReference type="InterPro" id="IPR016873">
    <property type="entry name" value="Caps_polysacc_synth_BcbE_prd"/>
</dbReference>
<name>A0A0G0UK65_9BACT</name>
<proteinExistence type="predicted"/>